<dbReference type="STRING" id="1263868.RESH_00359"/>
<reference evidence="2 3" key="1">
    <citation type="journal article" date="2013" name="Mar. Genomics">
        <title>Expression of sulfatases in Rhodopirellula baltica and the diversity of sulfatases in the genus Rhodopirellula.</title>
        <authorList>
            <person name="Wegner C.E."/>
            <person name="Richter-Heitmann T."/>
            <person name="Klindworth A."/>
            <person name="Klockow C."/>
            <person name="Richter M."/>
            <person name="Achstetter T."/>
            <person name="Glockner F.O."/>
            <person name="Harder J."/>
        </authorList>
    </citation>
    <scope>NUCLEOTIDE SEQUENCE [LARGE SCALE GENOMIC DNA]</scope>
    <source>
        <strain evidence="2 3">SH398</strain>
    </source>
</reference>
<accession>M5SC12</accession>
<comment type="caution">
    <text evidence="2">The sequence shown here is derived from an EMBL/GenBank/DDBJ whole genome shotgun (WGS) entry which is preliminary data.</text>
</comment>
<dbReference type="PATRIC" id="fig|1263868.3.peg.389"/>
<dbReference type="EMBL" id="ANOF01000011">
    <property type="protein sequence ID" value="EMI29035.1"/>
    <property type="molecule type" value="Genomic_DNA"/>
</dbReference>
<dbReference type="AlphaFoldDB" id="M5SC12"/>
<gene>
    <name evidence="2" type="ORF">RESH_00359</name>
</gene>
<organism evidence="2 3">
    <name type="scientific">Rhodopirellula europaea SH398</name>
    <dbReference type="NCBI Taxonomy" id="1263868"/>
    <lineage>
        <taxon>Bacteria</taxon>
        <taxon>Pseudomonadati</taxon>
        <taxon>Planctomycetota</taxon>
        <taxon>Planctomycetia</taxon>
        <taxon>Pirellulales</taxon>
        <taxon>Pirellulaceae</taxon>
        <taxon>Rhodopirellula</taxon>
    </lineage>
</organism>
<keyword evidence="1" id="KW-0472">Membrane</keyword>
<evidence type="ECO:0000313" key="2">
    <source>
        <dbReference type="EMBL" id="EMI29035.1"/>
    </source>
</evidence>
<proteinExistence type="predicted"/>
<sequence>MANDDSIAAVDGLFIPLIALALTWAVFVAVTTEKRNPTFTLGGDLT</sequence>
<keyword evidence="1" id="KW-0812">Transmembrane</keyword>
<keyword evidence="1" id="KW-1133">Transmembrane helix</keyword>
<protein>
    <submittedName>
        <fullName evidence="2">Uncharacterized protein</fullName>
    </submittedName>
</protein>
<feature type="transmembrane region" description="Helical" evidence="1">
    <location>
        <begin position="12"/>
        <end position="30"/>
    </location>
</feature>
<evidence type="ECO:0000313" key="3">
    <source>
        <dbReference type="Proteomes" id="UP000011996"/>
    </source>
</evidence>
<name>M5SC12_9BACT</name>
<dbReference type="Proteomes" id="UP000011996">
    <property type="component" value="Unassembled WGS sequence"/>
</dbReference>
<evidence type="ECO:0000256" key="1">
    <source>
        <dbReference type="SAM" id="Phobius"/>
    </source>
</evidence>